<dbReference type="AlphaFoldDB" id="A0A5K3F8P2"/>
<dbReference type="InterPro" id="IPR014752">
    <property type="entry name" value="Arrestin-like_C"/>
</dbReference>
<reference evidence="1" key="1">
    <citation type="submission" date="2019-11" db="UniProtKB">
        <authorList>
            <consortium name="WormBaseParasite"/>
        </authorList>
    </citation>
    <scope>IDENTIFICATION</scope>
</reference>
<name>A0A5K3F8P2_MESCO</name>
<proteinExistence type="predicted"/>
<organism evidence="1">
    <name type="scientific">Mesocestoides corti</name>
    <name type="common">Flatworm</name>
    <dbReference type="NCBI Taxonomy" id="53468"/>
    <lineage>
        <taxon>Eukaryota</taxon>
        <taxon>Metazoa</taxon>
        <taxon>Spiralia</taxon>
        <taxon>Lophotrochozoa</taxon>
        <taxon>Platyhelminthes</taxon>
        <taxon>Cestoda</taxon>
        <taxon>Eucestoda</taxon>
        <taxon>Cyclophyllidea</taxon>
        <taxon>Mesocestoididae</taxon>
        <taxon>Mesocestoides</taxon>
    </lineage>
</organism>
<protein>
    <submittedName>
        <fullName evidence="1">Coat protein</fullName>
    </submittedName>
</protein>
<sequence>MNGIVVALSRKLYSPGDVIYGAVFYRHIKPTNIDAISVQIKCELKCYFQGTGTRQCFDQTPIEIFRFKDSNYVGYYAFPFALPLHSSASSSVCLITSSTRVGALRVTCDYNVTAFATVDSQTTLFARSTFFAWSPADCVELQSSINQQIRLGKCIPEVLAFQKTLSCDPFAAQLDTTIVTNLESKSLESISGITSNKNVPGVSVKLSIQNSSFALDSAVGVVASSSTSEYMHIDSISYRLLRYLELKPSLIGSACDNDEPVAVCDVLFGVIRPAVTGDIYSDRVVLPLPFSSIADCIWTTDNAYFSCRYDVEVSIATSLDPIVTTTDANVECPPIILKLPVSLVPPTTFDEAPLPAWTSLCLVALADDDLDWPSFSALHEFVGVQNAIFAPCQTVKIPGGLRGPAGLNPTFVRGNSEFREIPVFRHLGATHF</sequence>
<dbReference type="WBParaSite" id="MCU_006256-RE">
    <property type="protein sequence ID" value="MCU_006256-RE"/>
    <property type="gene ID" value="MCU_006256"/>
</dbReference>
<dbReference type="Gene3D" id="2.60.40.640">
    <property type="match status" value="1"/>
</dbReference>
<accession>A0A5K3F8P2</accession>
<evidence type="ECO:0000313" key="1">
    <source>
        <dbReference type="WBParaSite" id="MCU_006256-RE"/>
    </source>
</evidence>